<dbReference type="EMBL" id="QOCE01000002">
    <property type="protein sequence ID" value="RBW62670.1"/>
    <property type="molecule type" value="Genomic_DNA"/>
</dbReference>
<dbReference type="InterPro" id="IPR051262">
    <property type="entry name" value="SMP-30/CGR1_Lactonase"/>
</dbReference>
<dbReference type="InterPro" id="IPR011042">
    <property type="entry name" value="6-blade_b-propeller_TolB-like"/>
</dbReference>
<dbReference type="PRINTS" id="PR01790">
    <property type="entry name" value="SMP30FAMILY"/>
</dbReference>
<reference evidence="5 6" key="1">
    <citation type="submission" date="2018-07" db="EMBL/GenBank/DDBJ databases">
        <title>Modular assembly of carbohydrate-degrading microbial communities in the ocean.</title>
        <authorList>
            <person name="Enke T.N."/>
            <person name="Datta M.S."/>
            <person name="Schwartzman J.A."/>
            <person name="Cermak N."/>
            <person name="Schmitz D.A."/>
            <person name="Barrere J."/>
            <person name="Cordero O.X."/>
        </authorList>
    </citation>
    <scope>NUCLEOTIDE SEQUENCE [LARGE SCALE GENOMIC DNA]</scope>
    <source>
        <strain evidence="5 6">C3M10</strain>
    </source>
</reference>
<proteinExistence type="predicted"/>
<dbReference type="AlphaFoldDB" id="A0A366XCZ5"/>
<dbReference type="SUPFAM" id="SSF63829">
    <property type="entry name" value="Calcium-dependent phosphotriesterase"/>
    <property type="match status" value="1"/>
</dbReference>
<dbReference type="RefSeq" id="WP_113821518.1">
    <property type="nucleotide sequence ID" value="NZ_QOCE01000002.1"/>
</dbReference>
<comment type="cofactor">
    <cofactor evidence="3">
        <name>Zn(2+)</name>
        <dbReference type="ChEBI" id="CHEBI:29105"/>
    </cofactor>
    <text evidence="3">Binds 1 divalent metal cation per subunit.</text>
</comment>
<name>A0A366XCZ5_9RHOB</name>
<dbReference type="Pfam" id="PF08450">
    <property type="entry name" value="SGL"/>
    <property type="match status" value="1"/>
</dbReference>
<evidence type="ECO:0000313" key="6">
    <source>
        <dbReference type="Proteomes" id="UP000252706"/>
    </source>
</evidence>
<protein>
    <submittedName>
        <fullName evidence="5">Gluconolactonase</fullName>
    </submittedName>
</protein>
<feature type="domain" description="SMP-30/Gluconolactonase/LRE-like region" evidence="4">
    <location>
        <begin position="15"/>
        <end position="257"/>
    </location>
</feature>
<feature type="binding site" evidence="3">
    <location>
        <position position="117"/>
    </location>
    <ligand>
        <name>substrate</name>
    </ligand>
</feature>
<dbReference type="GO" id="GO:0016787">
    <property type="term" value="F:hydrolase activity"/>
    <property type="evidence" value="ECO:0007669"/>
    <property type="project" value="UniProtKB-KW"/>
</dbReference>
<keyword evidence="3" id="KW-0862">Zinc</keyword>
<dbReference type="InterPro" id="IPR013658">
    <property type="entry name" value="SGL"/>
</dbReference>
<evidence type="ECO:0000259" key="4">
    <source>
        <dbReference type="Pfam" id="PF08450"/>
    </source>
</evidence>
<evidence type="ECO:0000256" key="1">
    <source>
        <dbReference type="ARBA" id="ARBA00022801"/>
    </source>
</evidence>
<organism evidence="5 6">
    <name type="scientific">Phaeobacter gallaeciensis</name>
    <dbReference type="NCBI Taxonomy" id="60890"/>
    <lineage>
        <taxon>Bacteria</taxon>
        <taxon>Pseudomonadati</taxon>
        <taxon>Pseudomonadota</taxon>
        <taxon>Alphaproteobacteria</taxon>
        <taxon>Rhodobacterales</taxon>
        <taxon>Roseobacteraceae</taxon>
        <taxon>Phaeobacter</taxon>
    </lineage>
</organism>
<gene>
    <name evidence="5" type="ORF">DS909_00710</name>
</gene>
<dbReference type="Proteomes" id="UP000252706">
    <property type="component" value="Unassembled WGS sequence"/>
</dbReference>
<evidence type="ECO:0000313" key="5">
    <source>
        <dbReference type="EMBL" id="RBW62670.1"/>
    </source>
</evidence>
<dbReference type="InterPro" id="IPR005511">
    <property type="entry name" value="SMP-30"/>
</dbReference>
<feature type="binding site" evidence="3">
    <location>
        <position position="200"/>
    </location>
    <ligand>
        <name>a divalent metal cation</name>
        <dbReference type="ChEBI" id="CHEBI:60240"/>
    </ligand>
</feature>
<comment type="caution">
    <text evidence="5">The sequence shown here is derived from an EMBL/GenBank/DDBJ whole genome shotgun (WGS) entry which is preliminary data.</text>
</comment>
<accession>A0A366XCZ5</accession>
<feature type="active site" description="Proton donor/acceptor" evidence="2">
    <location>
        <position position="200"/>
    </location>
</feature>
<feature type="binding site" evidence="3">
    <location>
        <position position="17"/>
    </location>
    <ligand>
        <name>a divalent metal cation</name>
        <dbReference type="ChEBI" id="CHEBI:60240"/>
    </ligand>
</feature>
<dbReference type="OrthoDB" id="2633250at2"/>
<dbReference type="Gene3D" id="2.120.10.30">
    <property type="entry name" value="TolB, C-terminal domain"/>
    <property type="match status" value="1"/>
</dbReference>
<dbReference type="PANTHER" id="PTHR47572">
    <property type="entry name" value="LIPOPROTEIN-RELATED"/>
    <property type="match status" value="1"/>
</dbReference>
<dbReference type="PANTHER" id="PTHR47572:SF4">
    <property type="entry name" value="LACTONASE DRP35"/>
    <property type="match status" value="1"/>
</dbReference>
<feature type="binding site" evidence="3">
    <location>
        <position position="99"/>
    </location>
    <ligand>
        <name>substrate</name>
    </ligand>
</feature>
<evidence type="ECO:0000256" key="2">
    <source>
        <dbReference type="PIRSR" id="PIRSR605511-1"/>
    </source>
</evidence>
<sequence length="286" mass="31004">MQHRKSESLVEGLCFGEGPRWRNGRLWFSDMYGYKIFSVDLAGEIETITEVPKQPSGLGWLPNGDLLFVSMLDRRIMRLGPDGTKVHSDLSELIEHPCNDMIVDAVGNAYVGNYGFDLDLVMKGEGRPQETHLVCVTPEGDAFKVGDPLLFPNGMVITPDGGTLIVAETFGARLTAFDLSASGELTNGRIWASLEGIHPDGITLDADGAIWIASPRAKSVFRIAEGGQVLEAIELEQDCFACMLGGEDGKTLFMLTAGTFDGRESKERKTGRVEVVAVDVPKAGLP</sequence>
<evidence type="ECO:0000256" key="3">
    <source>
        <dbReference type="PIRSR" id="PIRSR605511-2"/>
    </source>
</evidence>
<feature type="binding site" evidence="3">
    <location>
        <position position="153"/>
    </location>
    <ligand>
        <name>a divalent metal cation</name>
        <dbReference type="ChEBI" id="CHEBI:60240"/>
    </ligand>
</feature>
<dbReference type="GO" id="GO:0046872">
    <property type="term" value="F:metal ion binding"/>
    <property type="evidence" value="ECO:0007669"/>
    <property type="project" value="UniProtKB-KW"/>
</dbReference>
<keyword evidence="1" id="KW-0378">Hydrolase</keyword>
<keyword evidence="3" id="KW-0479">Metal-binding</keyword>